<keyword evidence="1" id="KW-0472">Membrane</keyword>
<keyword evidence="1" id="KW-1133">Transmembrane helix</keyword>
<comment type="caution">
    <text evidence="2">The sequence shown here is derived from an EMBL/GenBank/DDBJ whole genome shotgun (WGS) entry which is preliminary data.</text>
</comment>
<evidence type="ECO:0000256" key="1">
    <source>
        <dbReference type="SAM" id="Phobius"/>
    </source>
</evidence>
<evidence type="ECO:0000313" key="2">
    <source>
        <dbReference type="EMBL" id="KAG7318100.1"/>
    </source>
</evidence>
<protein>
    <recommendedName>
        <fullName evidence="4">Pituitary tumor-transforming gene 1 protein-interacting protein-like</fullName>
    </recommendedName>
</protein>
<dbReference type="Proteomes" id="UP000824219">
    <property type="component" value="Linkage Group LG23"/>
</dbReference>
<dbReference type="PANTHER" id="PTHR15191:SF8">
    <property type="entry name" value="PITUITARY TUMOR-TRANSFORMING GENE 1 PROTEIN-INTERACTING PROTEIN-LIKE"/>
    <property type="match status" value="1"/>
</dbReference>
<keyword evidence="3" id="KW-1185">Reference proteome</keyword>
<dbReference type="AlphaFoldDB" id="A0A9D3N9H3"/>
<dbReference type="GO" id="GO:0005634">
    <property type="term" value="C:nucleus"/>
    <property type="evidence" value="ECO:0007669"/>
    <property type="project" value="TreeGrafter"/>
</dbReference>
<dbReference type="OrthoDB" id="5829916at2759"/>
<feature type="transmembrane region" description="Helical" evidence="1">
    <location>
        <begin position="12"/>
        <end position="30"/>
    </location>
</feature>
<accession>A0A9D3N9H3</accession>
<dbReference type="GO" id="GO:0005737">
    <property type="term" value="C:cytoplasm"/>
    <property type="evidence" value="ECO:0007669"/>
    <property type="project" value="TreeGrafter"/>
</dbReference>
<evidence type="ECO:0008006" key="4">
    <source>
        <dbReference type="Google" id="ProtNLM"/>
    </source>
</evidence>
<feature type="transmembrane region" description="Helical" evidence="1">
    <location>
        <begin position="101"/>
        <end position="125"/>
    </location>
</feature>
<gene>
    <name evidence="2" type="ORF">KOW79_019135</name>
</gene>
<reference evidence="2 3" key="1">
    <citation type="submission" date="2021-06" db="EMBL/GenBank/DDBJ databases">
        <title>Chromosome-level genome assembly of the red-tail catfish (Hemibagrus wyckioides).</title>
        <authorList>
            <person name="Shao F."/>
        </authorList>
    </citation>
    <scope>NUCLEOTIDE SEQUENCE [LARGE SCALE GENOMIC DNA]</scope>
    <source>
        <strain evidence="2">EC202008001</strain>
        <tissue evidence="2">Blood</tissue>
    </source>
</reference>
<dbReference type="GO" id="GO:0006606">
    <property type="term" value="P:protein import into nucleus"/>
    <property type="evidence" value="ECO:0007669"/>
    <property type="project" value="TreeGrafter"/>
</dbReference>
<dbReference type="PANTHER" id="PTHR15191">
    <property type="entry name" value="PROTEIN CBG20567"/>
    <property type="match status" value="1"/>
</dbReference>
<sequence>MKRINITINFYNFAGFLSSVCAVMVYMLFIQTANANPSPEPLTQPCSTLTSCDSCLKNVSCLWCYTNDTCTVYPVSHLLPPASVCKLSQARWGVCSVNFEALIIAMAVLVCVVLLAVTVCCCYCCRRCGRSSRSDRIEEEIAWKRERDRQLSEDRRAERRARHDEIRKKYGLMSDSDHPYSKFENE</sequence>
<dbReference type="InterPro" id="IPR052304">
    <property type="entry name" value="PTTG1IP"/>
</dbReference>
<dbReference type="EMBL" id="JAHKSW010000023">
    <property type="protein sequence ID" value="KAG7318100.1"/>
    <property type="molecule type" value="Genomic_DNA"/>
</dbReference>
<proteinExistence type="predicted"/>
<keyword evidence="1" id="KW-0812">Transmembrane</keyword>
<organism evidence="2 3">
    <name type="scientific">Hemibagrus wyckioides</name>
    <dbReference type="NCBI Taxonomy" id="337641"/>
    <lineage>
        <taxon>Eukaryota</taxon>
        <taxon>Metazoa</taxon>
        <taxon>Chordata</taxon>
        <taxon>Craniata</taxon>
        <taxon>Vertebrata</taxon>
        <taxon>Euteleostomi</taxon>
        <taxon>Actinopterygii</taxon>
        <taxon>Neopterygii</taxon>
        <taxon>Teleostei</taxon>
        <taxon>Ostariophysi</taxon>
        <taxon>Siluriformes</taxon>
        <taxon>Bagridae</taxon>
        <taxon>Hemibagrus</taxon>
    </lineage>
</organism>
<evidence type="ECO:0000313" key="3">
    <source>
        <dbReference type="Proteomes" id="UP000824219"/>
    </source>
</evidence>
<name>A0A9D3N9H3_9TELE</name>